<dbReference type="InterPro" id="IPR034609">
    <property type="entry name" value="Syce2"/>
</dbReference>
<accession>A0A8C2SUC2</accession>
<reference evidence="2" key="1">
    <citation type="submission" date="2025-08" db="UniProtKB">
        <authorList>
            <consortium name="Ensembl"/>
        </authorList>
    </citation>
    <scope>IDENTIFICATION</scope>
</reference>
<dbReference type="Ensembl" id="ENSCJPT00005005779.1">
    <property type="protein sequence ID" value="ENSCJPP00005003210.1"/>
    <property type="gene ID" value="ENSCJPG00005003444.1"/>
</dbReference>
<sequence length="156" mass="17645">MRRTQGRSPSVGNTVGQWAQSGGEWGEIQLAAMPASGPAVLDRQASSRYFAALDSSVGDLRQRAQSLIDRLNDSRKEDHSVMSGFRDSLQLKVSNLAEQLEERLFQLYSLHNELIQERLQELAEVMERVRQAEAELQQVCHTVEEAYRDLCLQPET</sequence>
<dbReference type="GeneTree" id="ENSGT00390000004872"/>
<keyword evidence="3" id="KW-1185">Reference proteome</keyword>
<proteinExistence type="predicted"/>
<reference evidence="2" key="2">
    <citation type="submission" date="2025-09" db="UniProtKB">
        <authorList>
            <consortium name="Ensembl"/>
        </authorList>
    </citation>
    <scope>IDENTIFICATION</scope>
</reference>
<dbReference type="PANTHER" id="PTHR28398">
    <property type="entry name" value="SYNAPTONEMAL COMPLEX CENTRAL ELEMENT PROTEIN 2"/>
    <property type="match status" value="1"/>
</dbReference>
<evidence type="ECO:0000313" key="3">
    <source>
        <dbReference type="Proteomes" id="UP000694412"/>
    </source>
</evidence>
<name>A0A8C2SUC2_COTJA</name>
<evidence type="ECO:0000256" key="1">
    <source>
        <dbReference type="SAM" id="Coils"/>
    </source>
</evidence>
<organism evidence="2 3">
    <name type="scientific">Coturnix japonica</name>
    <name type="common">Japanese quail</name>
    <name type="synonym">Coturnix coturnix japonica</name>
    <dbReference type="NCBI Taxonomy" id="93934"/>
    <lineage>
        <taxon>Eukaryota</taxon>
        <taxon>Metazoa</taxon>
        <taxon>Chordata</taxon>
        <taxon>Craniata</taxon>
        <taxon>Vertebrata</taxon>
        <taxon>Euteleostomi</taxon>
        <taxon>Archelosauria</taxon>
        <taxon>Archosauria</taxon>
        <taxon>Dinosauria</taxon>
        <taxon>Saurischia</taxon>
        <taxon>Theropoda</taxon>
        <taxon>Coelurosauria</taxon>
        <taxon>Aves</taxon>
        <taxon>Neognathae</taxon>
        <taxon>Galloanserae</taxon>
        <taxon>Galliformes</taxon>
        <taxon>Phasianidae</taxon>
        <taxon>Perdicinae</taxon>
        <taxon>Coturnix</taxon>
    </lineage>
</organism>
<dbReference type="AlphaFoldDB" id="A0A8C2SUC2"/>
<dbReference type="GO" id="GO:0005654">
    <property type="term" value="C:nucleoplasm"/>
    <property type="evidence" value="ECO:0007669"/>
    <property type="project" value="Ensembl"/>
</dbReference>
<dbReference type="PANTHER" id="PTHR28398:SF1">
    <property type="entry name" value="SYNAPTONEMAL COMPLEX CENTRAL ELEMENT PROTEIN 2"/>
    <property type="match status" value="1"/>
</dbReference>
<dbReference type="Proteomes" id="UP000694412">
    <property type="component" value="Unassembled WGS sequence"/>
</dbReference>
<feature type="coiled-coil region" evidence="1">
    <location>
        <begin position="57"/>
        <end position="149"/>
    </location>
</feature>
<keyword evidence="1" id="KW-0175">Coiled coil</keyword>
<protein>
    <submittedName>
        <fullName evidence="2">Synaptonemal complex central element protein 2</fullName>
    </submittedName>
</protein>
<dbReference type="GO" id="GO:0007130">
    <property type="term" value="P:synaptonemal complex assembly"/>
    <property type="evidence" value="ECO:0007669"/>
    <property type="project" value="InterPro"/>
</dbReference>
<dbReference type="GO" id="GO:0000801">
    <property type="term" value="C:central element"/>
    <property type="evidence" value="ECO:0007669"/>
    <property type="project" value="InterPro"/>
</dbReference>
<evidence type="ECO:0000313" key="2">
    <source>
        <dbReference type="Ensembl" id="ENSCJPP00005003210.1"/>
    </source>
</evidence>
<gene>
    <name evidence="2" type="primary">SYCE2</name>
</gene>